<evidence type="ECO:0000313" key="1">
    <source>
        <dbReference type="EMBL" id="CZT43362.1"/>
    </source>
</evidence>
<dbReference type="EMBL" id="FJVC01000122">
    <property type="protein sequence ID" value="CZT43362.1"/>
    <property type="molecule type" value="Genomic_DNA"/>
</dbReference>
<dbReference type="Gene3D" id="1.25.40.10">
    <property type="entry name" value="Tetratricopeptide repeat domain"/>
    <property type="match status" value="1"/>
</dbReference>
<protein>
    <recommendedName>
        <fullName evidence="3">Kinesin light chain</fullName>
    </recommendedName>
</protein>
<accession>A0A1E1M2M9</accession>
<keyword evidence="2" id="KW-1185">Reference proteome</keyword>
<dbReference type="InterPro" id="IPR011990">
    <property type="entry name" value="TPR-like_helical_dom_sf"/>
</dbReference>
<gene>
    <name evidence="1" type="ORF">RSE6_03391</name>
</gene>
<name>A0A1E1M2M9_RHYSE</name>
<reference evidence="2" key="1">
    <citation type="submission" date="2016-03" db="EMBL/GenBank/DDBJ databases">
        <authorList>
            <person name="Guldener U."/>
        </authorList>
    </citation>
    <scope>NUCLEOTIDE SEQUENCE [LARGE SCALE GENOMIC DNA]</scope>
</reference>
<dbReference type="Proteomes" id="UP000177625">
    <property type="component" value="Unassembled WGS sequence"/>
</dbReference>
<proteinExistence type="predicted"/>
<dbReference type="AlphaFoldDB" id="A0A1E1M2M9"/>
<evidence type="ECO:0008006" key="3">
    <source>
        <dbReference type="Google" id="ProtNLM"/>
    </source>
</evidence>
<dbReference type="Pfam" id="PF13374">
    <property type="entry name" value="TPR_10"/>
    <property type="match status" value="1"/>
</dbReference>
<organism evidence="1 2">
    <name type="scientific">Rhynchosporium secalis</name>
    <name type="common">Barley scald fungus</name>
    <dbReference type="NCBI Taxonomy" id="38038"/>
    <lineage>
        <taxon>Eukaryota</taxon>
        <taxon>Fungi</taxon>
        <taxon>Dikarya</taxon>
        <taxon>Ascomycota</taxon>
        <taxon>Pezizomycotina</taxon>
        <taxon>Leotiomycetes</taxon>
        <taxon>Helotiales</taxon>
        <taxon>Ploettnerulaceae</taxon>
        <taxon>Rhynchosporium</taxon>
    </lineage>
</organism>
<evidence type="ECO:0000313" key="2">
    <source>
        <dbReference type="Proteomes" id="UP000177625"/>
    </source>
</evidence>
<sequence length="137" mass="15189">MVALLGGDSEAFELQGMSLEVLESVNGKFHVNTAKALVDLGVMFYEAAASQKERPRSIVLVPSIPRFMALNVWSQEVCGYGQPETLSTMRSLSYDYVALGQYDKALKLNIEMLTKYQALYGEEHKDILKATFDLGST</sequence>